<accession>A0ABT8KW66</accession>
<evidence type="ECO:0000256" key="1">
    <source>
        <dbReference type="SAM" id="SignalP"/>
    </source>
</evidence>
<proteinExistence type="predicted"/>
<dbReference type="PROSITE" id="PS50853">
    <property type="entry name" value="FN3"/>
    <property type="match status" value="1"/>
</dbReference>
<dbReference type="SUPFAM" id="SSF49265">
    <property type="entry name" value="Fibronectin type III"/>
    <property type="match status" value="1"/>
</dbReference>
<feature type="chain" id="PRO_5047532027" evidence="1">
    <location>
        <begin position="28"/>
        <end position="129"/>
    </location>
</feature>
<dbReference type="RefSeq" id="WP_346754406.1">
    <property type="nucleotide sequence ID" value="NZ_JAUJEA010000011.1"/>
</dbReference>
<dbReference type="InterPro" id="IPR003961">
    <property type="entry name" value="FN3_dom"/>
</dbReference>
<reference evidence="3" key="1">
    <citation type="submission" date="2023-06" db="EMBL/GenBank/DDBJ databases">
        <title>Genomic of Parafulvivirga corallium.</title>
        <authorList>
            <person name="Wang G."/>
        </authorList>
    </citation>
    <scope>NUCLEOTIDE SEQUENCE</scope>
    <source>
        <strain evidence="3">BMA10</strain>
    </source>
</reference>
<protein>
    <submittedName>
        <fullName evidence="3">Fibronectin type III domain-containing protein</fullName>
    </submittedName>
</protein>
<comment type="caution">
    <text evidence="3">The sequence shown here is derived from an EMBL/GenBank/DDBJ whole genome shotgun (WGS) entry which is preliminary data.</text>
</comment>
<dbReference type="InterPro" id="IPR036116">
    <property type="entry name" value="FN3_sf"/>
</dbReference>
<dbReference type="Gene3D" id="2.60.40.10">
    <property type="entry name" value="Immunoglobulins"/>
    <property type="match status" value="1"/>
</dbReference>
<dbReference type="InterPro" id="IPR013783">
    <property type="entry name" value="Ig-like_fold"/>
</dbReference>
<feature type="domain" description="Fibronectin type-III" evidence="2">
    <location>
        <begin position="39"/>
        <end position="129"/>
    </location>
</feature>
<keyword evidence="1" id="KW-0732">Signal</keyword>
<name>A0ABT8KW66_9BACT</name>
<dbReference type="PROSITE" id="PS51257">
    <property type="entry name" value="PROKAR_LIPOPROTEIN"/>
    <property type="match status" value="1"/>
</dbReference>
<keyword evidence="4" id="KW-1185">Reference proteome</keyword>
<dbReference type="SMART" id="SM00060">
    <property type="entry name" value="FN3"/>
    <property type="match status" value="1"/>
</dbReference>
<evidence type="ECO:0000313" key="3">
    <source>
        <dbReference type="EMBL" id="MDN5204383.1"/>
    </source>
</evidence>
<sequence length="129" mass="13845">MKNVLNKHYLNQIFVVLAIFTILGACSNDDEPKPAALSTPALNNASGITKNSFKISWGKVTNADKYYLDVSEKKDFSTTVSGFKAKAITGTSTTVSGLKANTKYYVRVVAGKGTARSKTSSAKEVTTIK</sequence>
<dbReference type="Pfam" id="PF00041">
    <property type="entry name" value="fn3"/>
    <property type="match status" value="1"/>
</dbReference>
<evidence type="ECO:0000313" key="4">
    <source>
        <dbReference type="Proteomes" id="UP001172082"/>
    </source>
</evidence>
<dbReference type="Proteomes" id="UP001172082">
    <property type="component" value="Unassembled WGS sequence"/>
</dbReference>
<organism evidence="3 4">
    <name type="scientific">Splendidivirga corallicola</name>
    <dbReference type="NCBI Taxonomy" id="3051826"/>
    <lineage>
        <taxon>Bacteria</taxon>
        <taxon>Pseudomonadati</taxon>
        <taxon>Bacteroidota</taxon>
        <taxon>Cytophagia</taxon>
        <taxon>Cytophagales</taxon>
        <taxon>Splendidivirgaceae</taxon>
        <taxon>Splendidivirga</taxon>
    </lineage>
</organism>
<dbReference type="EMBL" id="JAUJEA010000011">
    <property type="protein sequence ID" value="MDN5204383.1"/>
    <property type="molecule type" value="Genomic_DNA"/>
</dbReference>
<dbReference type="CDD" id="cd00063">
    <property type="entry name" value="FN3"/>
    <property type="match status" value="1"/>
</dbReference>
<gene>
    <name evidence="3" type="ORF">QQ008_23525</name>
</gene>
<feature type="signal peptide" evidence="1">
    <location>
        <begin position="1"/>
        <end position="27"/>
    </location>
</feature>
<evidence type="ECO:0000259" key="2">
    <source>
        <dbReference type="PROSITE" id="PS50853"/>
    </source>
</evidence>